<sequence>MEIGKILLCRKNNMTPMNTKPKMHEDDQFFLRNYAELKPDYLKNVAHHANLDDVKNGLVNLADADCITNYSGNMSRVVHPNLKNKTIDQTVLVKDFEQRLHLALECLPSFGQQTVYRMETHHPVISDYQNYFKGKFGQVMSVSFNLSTSKDDWEDEKVVYVINTLTENSRAKDISRLTNFAKEQEVLFLKDTHFQINRQEEKNGKLYIYMQETLSPATFAYNYVEISYNCNASCSDEEPGMFD</sequence>
<evidence type="ECO:0000313" key="2">
    <source>
        <dbReference type="EMBL" id="MFN0293458.1"/>
    </source>
</evidence>
<name>A0ABW9JNX5_9SPHI</name>
<protein>
    <submittedName>
        <fullName evidence="2">ADP-ribosyltransferase</fullName>
    </submittedName>
</protein>
<dbReference type="RefSeq" id="WP_138729132.1">
    <property type="nucleotide sequence ID" value="NZ_SRMP02000050.1"/>
</dbReference>
<dbReference type="Pfam" id="PF03496">
    <property type="entry name" value="ADPrib_exo_Tox"/>
    <property type="match status" value="1"/>
</dbReference>
<proteinExistence type="predicted"/>
<evidence type="ECO:0000313" key="3">
    <source>
        <dbReference type="Proteomes" id="UP001517367"/>
    </source>
</evidence>
<feature type="domain" description="ADP ribosyltransferase" evidence="1">
    <location>
        <begin position="119"/>
        <end position="212"/>
    </location>
</feature>
<dbReference type="SUPFAM" id="SSF56399">
    <property type="entry name" value="ADP-ribosylation"/>
    <property type="match status" value="1"/>
</dbReference>
<dbReference type="EMBL" id="SRMP02000050">
    <property type="protein sequence ID" value="MFN0293458.1"/>
    <property type="molecule type" value="Genomic_DNA"/>
</dbReference>
<dbReference type="Gene3D" id="3.90.176.10">
    <property type="entry name" value="Toxin ADP-ribosyltransferase, Chain A, domain 1"/>
    <property type="match status" value="1"/>
</dbReference>
<organism evidence="2 3">
    <name type="scientific">Pedobacter helvus</name>
    <dbReference type="NCBI Taxonomy" id="2563444"/>
    <lineage>
        <taxon>Bacteria</taxon>
        <taxon>Pseudomonadati</taxon>
        <taxon>Bacteroidota</taxon>
        <taxon>Sphingobacteriia</taxon>
        <taxon>Sphingobacteriales</taxon>
        <taxon>Sphingobacteriaceae</taxon>
        <taxon>Pedobacter</taxon>
    </lineage>
</organism>
<dbReference type="InterPro" id="IPR003540">
    <property type="entry name" value="ADP-ribosyltransferase"/>
</dbReference>
<reference evidence="2 3" key="1">
    <citation type="submission" date="2024-12" db="EMBL/GenBank/DDBJ databases">
        <authorList>
            <person name="Hu S."/>
        </authorList>
    </citation>
    <scope>NUCLEOTIDE SEQUENCE [LARGE SCALE GENOMIC DNA]</scope>
    <source>
        <strain evidence="2 3">P-25</strain>
    </source>
</reference>
<dbReference type="Proteomes" id="UP001517367">
    <property type="component" value="Unassembled WGS sequence"/>
</dbReference>
<dbReference type="PROSITE" id="PS51996">
    <property type="entry name" value="TR_MART"/>
    <property type="match status" value="1"/>
</dbReference>
<accession>A0ABW9JNX5</accession>
<keyword evidence="3" id="KW-1185">Reference proteome</keyword>
<comment type="caution">
    <text evidence="2">The sequence shown here is derived from an EMBL/GenBank/DDBJ whole genome shotgun (WGS) entry which is preliminary data.</text>
</comment>
<evidence type="ECO:0000259" key="1">
    <source>
        <dbReference type="Pfam" id="PF03496"/>
    </source>
</evidence>
<gene>
    <name evidence="2" type="ORF">E5L68_018910</name>
</gene>